<evidence type="ECO:0000256" key="6">
    <source>
        <dbReference type="ARBA" id="ARBA00013023"/>
    </source>
</evidence>
<keyword evidence="12 22" id="KW-0067">ATP-binding</keyword>
<dbReference type="PROSITE" id="PS01012">
    <property type="entry name" value="FOLYLPOLYGLU_SYNT_2"/>
    <property type="match status" value="1"/>
</dbReference>
<proteinExistence type="inferred from homology"/>
<evidence type="ECO:0000259" key="24">
    <source>
        <dbReference type="Pfam" id="PF08245"/>
    </source>
</evidence>
<keyword evidence="26" id="KW-1185">Reference proteome</keyword>
<evidence type="ECO:0000256" key="19">
    <source>
        <dbReference type="ARBA" id="ARBA00047808"/>
    </source>
</evidence>
<dbReference type="Pfam" id="PF08245">
    <property type="entry name" value="Mur_ligase_M"/>
    <property type="match status" value="1"/>
</dbReference>
<comment type="caution">
    <text evidence="25">The sequence shown here is derived from an EMBL/GenBank/DDBJ whole genome shotgun (WGS) entry which is preliminary data.</text>
</comment>
<comment type="function">
    <text evidence="2">Functions in two distinct reactions of the de novo folate biosynthetic pathway. Catalyzes the addition of a glutamate residue to dihydropteroate (7,8-dihydropteroate or H2Pte) to form dihydrofolate (7,8-dihydrofolate monoglutamate or H2Pte-Glu). Also catalyzes successive additions of L-glutamate to tetrahydrofolate or 10-formyltetrahydrofolate or 5,10-methylenetetrahydrofolate, leading to folylpolyglutamate derivatives.</text>
</comment>
<dbReference type="InterPro" id="IPR036615">
    <property type="entry name" value="Mur_ligase_C_dom_sf"/>
</dbReference>
<evidence type="ECO:0000256" key="10">
    <source>
        <dbReference type="ARBA" id="ARBA00022723"/>
    </source>
</evidence>
<dbReference type="InterPro" id="IPR004101">
    <property type="entry name" value="Mur_ligase_C"/>
</dbReference>
<dbReference type="GO" id="GO:0046872">
    <property type="term" value="F:metal ion binding"/>
    <property type="evidence" value="ECO:0007669"/>
    <property type="project" value="UniProtKB-KW"/>
</dbReference>
<evidence type="ECO:0000256" key="15">
    <source>
        <dbReference type="ARBA" id="ARBA00030048"/>
    </source>
</evidence>
<accession>A0A918Q5U5</accession>
<keyword evidence="10" id="KW-0479">Metal-binding</keyword>
<dbReference type="InterPro" id="IPR018109">
    <property type="entry name" value="Folylpolyglutamate_synth_CS"/>
</dbReference>
<dbReference type="NCBIfam" id="TIGR01499">
    <property type="entry name" value="folC"/>
    <property type="match status" value="1"/>
</dbReference>
<dbReference type="GO" id="GO:0004326">
    <property type="term" value="F:tetrahydrofolylpolyglutamate synthase activity"/>
    <property type="evidence" value="ECO:0007669"/>
    <property type="project" value="UniProtKB-EC"/>
</dbReference>
<evidence type="ECO:0000256" key="21">
    <source>
        <dbReference type="ARBA" id="ARBA00049161"/>
    </source>
</evidence>
<dbReference type="PIRSF" id="PIRSF001563">
    <property type="entry name" value="Folylpolyglu_synth"/>
    <property type="match status" value="1"/>
</dbReference>
<dbReference type="InterPro" id="IPR036565">
    <property type="entry name" value="Mur-like_cat_sf"/>
</dbReference>
<gene>
    <name evidence="25" type="primary">folC</name>
    <name evidence="25" type="ORF">GCM10007049_28260</name>
</gene>
<comment type="pathway">
    <text evidence="4">Cofactor biosynthesis; tetrahydrofolylpolyglutamate biosynthesis.</text>
</comment>
<keyword evidence="14" id="KW-0289">Folate biosynthesis</keyword>
<dbReference type="PANTHER" id="PTHR11136">
    <property type="entry name" value="FOLYLPOLYGLUTAMATE SYNTHASE-RELATED"/>
    <property type="match status" value="1"/>
</dbReference>
<evidence type="ECO:0000256" key="4">
    <source>
        <dbReference type="ARBA" id="ARBA00005150"/>
    </source>
</evidence>
<evidence type="ECO:0000313" key="25">
    <source>
        <dbReference type="EMBL" id="GGZ32979.1"/>
    </source>
</evidence>
<evidence type="ECO:0000256" key="18">
    <source>
        <dbReference type="ARBA" id="ARBA00047493"/>
    </source>
</evidence>
<dbReference type="InterPro" id="IPR001645">
    <property type="entry name" value="Folylpolyglutamate_synth"/>
</dbReference>
<dbReference type="Gene3D" id="3.40.1190.10">
    <property type="entry name" value="Mur-like, catalytic domain"/>
    <property type="match status" value="1"/>
</dbReference>
<evidence type="ECO:0000256" key="22">
    <source>
        <dbReference type="PIRNR" id="PIRNR001563"/>
    </source>
</evidence>
<reference evidence="25" key="2">
    <citation type="submission" date="2020-09" db="EMBL/GenBank/DDBJ databases">
        <authorList>
            <person name="Sun Q."/>
            <person name="Kim S."/>
        </authorList>
    </citation>
    <scope>NUCLEOTIDE SEQUENCE</scope>
    <source>
        <strain evidence="25">KCTC 12368</strain>
    </source>
</reference>
<dbReference type="Gene3D" id="3.90.190.20">
    <property type="entry name" value="Mur ligase, C-terminal domain"/>
    <property type="match status" value="1"/>
</dbReference>
<keyword evidence="9 22" id="KW-0436">Ligase</keyword>
<dbReference type="PANTHER" id="PTHR11136:SF0">
    <property type="entry name" value="DIHYDROFOLATE SYNTHETASE-RELATED"/>
    <property type="match status" value="1"/>
</dbReference>
<evidence type="ECO:0000256" key="2">
    <source>
        <dbReference type="ARBA" id="ARBA00002714"/>
    </source>
</evidence>
<comment type="cofactor">
    <cofactor evidence="1">
        <name>Mg(2+)</name>
        <dbReference type="ChEBI" id="CHEBI:18420"/>
    </cofactor>
</comment>
<evidence type="ECO:0000256" key="3">
    <source>
        <dbReference type="ARBA" id="ARBA00004799"/>
    </source>
</evidence>
<dbReference type="GO" id="GO:0005737">
    <property type="term" value="C:cytoplasm"/>
    <property type="evidence" value="ECO:0007669"/>
    <property type="project" value="TreeGrafter"/>
</dbReference>
<feature type="domain" description="Mur ligase central" evidence="24">
    <location>
        <begin position="51"/>
        <end position="266"/>
    </location>
</feature>
<evidence type="ECO:0000256" key="16">
    <source>
        <dbReference type="ARBA" id="ARBA00030592"/>
    </source>
</evidence>
<evidence type="ECO:0000256" key="17">
    <source>
        <dbReference type="ARBA" id="ARBA00032510"/>
    </source>
</evidence>
<dbReference type="GO" id="GO:0046656">
    <property type="term" value="P:folic acid biosynthetic process"/>
    <property type="evidence" value="ECO:0007669"/>
    <property type="project" value="UniProtKB-KW"/>
</dbReference>
<protein>
    <recommendedName>
        <fullName evidence="8">Dihydrofolate synthase/folylpolyglutamate synthase</fullName>
        <ecNumber evidence="6">6.3.2.12</ecNumber>
        <ecNumber evidence="7">6.3.2.17</ecNumber>
    </recommendedName>
    <alternativeName>
        <fullName evidence="17">Folylpoly-gamma-glutamate synthetase-dihydrofolate synthetase</fullName>
    </alternativeName>
    <alternativeName>
        <fullName evidence="15">Folylpolyglutamate synthetase</fullName>
    </alternativeName>
    <alternativeName>
        <fullName evidence="16">Tetrahydrofolylpolyglutamate synthase</fullName>
    </alternativeName>
</protein>
<dbReference type="SUPFAM" id="SSF53244">
    <property type="entry name" value="MurD-like peptide ligases, peptide-binding domain"/>
    <property type="match status" value="1"/>
</dbReference>
<feature type="domain" description="Mur ligase C-terminal" evidence="23">
    <location>
        <begin position="303"/>
        <end position="420"/>
    </location>
</feature>
<dbReference type="EC" id="6.3.2.17" evidence="7"/>
<dbReference type="EC" id="6.3.2.12" evidence="6"/>
<comment type="catalytic activity">
    <reaction evidence="18">
        <text>(6S)-5,6,7,8-tetrahydrofolyl-(gamma-L-Glu)(n) + L-glutamate + ATP = (6S)-5,6,7,8-tetrahydrofolyl-(gamma-L-Glu)(n+1) + ADP + phosphate + H(+)</text>
        <dbReference type="Rhea" id="RHEA:10580"/>
        <dbReference type="Rhea" id="RHEA-COMP:14738"/>
        <dbReference type="Rhea" id="RHEA-COMP:14740"/>
        <dbReference type="ChEBI" id="CHEBI:15378"/>
        <dbReference type="ChEBI" id="CHEBI:29985"/>
        <dbReference type="ChEBI" id="CHEBI:30616"/>
        <dbReference type="ChEBI" id="CHEBI:43474"/>
        <dbReference type="ChEBI" id="CHEBI:141005"/>
        <dbReference type="ChEBI" id="CHEBI:456216"/>
        <dbReference type="EC" id="6.3.2.17"/>
    </reaction>
</comment>
<comment type="catalytic activity">
    <reaction evidence="19">
        <text>10-formyltetrahydrofolyl-(gamma-L-Glu)(n) + L-glutamate + ATP = 10-formyltetrahydrofolyl-(gamma-L-Glu)(n+1) + ADP + phosphate + H(+)</text>
        <dbReference type="Rhea" id="RHEA:51904"/>
        <dbReference type="Rhea" id="RHEA-COMP:13088"/>
        <dbReference type="Rhea" id="RHEA-COMP:14300"/>
        <dbReference type="ChEBI" id="CHEBI:15378"/>
        <dbReference type="ChEBI" id="CHEBI:29985"/>
        <dbReference type="ChEBI" id="CHEBI:30616"/>
        <dbReference type="ChEBI" id="CHEBI:43474"/>
        <dbReference type="ChEBI" id="CHEBI:134413"/>
        <dbReference type="ChEBI" id="CHEBI:456216"/>
        <dbReference type="EC" id="6.3.2.17"/>
    </reaction>
</comment>
<evidence type="ECO:0000256" key="7">
    <source>
        <dbReference type="ARBA" id="ARBA00013025"/>
    </source>
</evidence>
<reference evidence="25" key="1">
    <citation type="journal article" date="2014" name="Int. J. Syst. Evol. Microbiol.">
        <title>Complete genome sequence of Corynebacterium casei LMG S-19264T (=DSM 44701T), isolated from a smear-ripened cheese.</title>
        <authorList>
            <consortium name="US DOE Joint Genome Institute (JGI-PGF)"/>
            <person name="Walter F."/>
            <person name="Albersmeier A."/>
            <person name="Kalinowski J."/>
            <person name="Ruckert C."/>
        </authorList>
    </citation>
    <scope>NUCLEOTIDE SEQUENCE</scope>
    <source>
        <strain evidence="25">KCTC 12368</strain>
    </source>
</reference>
<evidence type="ECO:0000259" key="23">
    <source>
        <dbReference type="Pfam" id="PF02875"/>
    </source>
</evidence>
<evidence type="ECO:0000256" key="14">
    <source>
        <dbReference type="ARBA" id="ARBA00022909"/>
    </source>
</evidence>
<dbReference type="GO" id="GO:0008841">
    <property type="term" value="F:dihydrofolate synthase activity"/>
    <property type="evidence" value="ECO:0007669"/>
    <property type="project" value="UniProtKB-EC"/>
</dbReference>
<evidence type="ECO:0000256" key="12">
    <source>
        <dbReference type="ARBA" id="ARBA00022840"/>
    </source>
</evidence>
<evidence type="ECO:0000313" key="26">
    <source>
        <dbReference type="Proteomes" id="UP000619457"/>
    </source>
</evidence>
<dbReference type="Proteomes" id="UP000619457">
    <property type="component" value="Unassembled WGS sequence"/>
</dbReference>
<dbReference type="AlphaFoldDB" id="A0A918Q5U5"/>
<evidence type="ECO:0000256" key="11">
    <source>
        <dbReference type="ARBA" id="ARBA00022741"/>
    </source>
</evidence>
<dbReference type="EMBL" id="BMWX01000004">
    <property type="protein sequence ID" value="GGZ32979.1"/>
    <property type="molecule type" value="Genomic_DNA"/>
</dbReference>
<evidence type="ECO:0000256" key="1">
    <source>
        <dbReference type="ARBA" id="ARBA00001946"/>
    </source>
</evidence>
<evidence type="ECO:0000256" key="13">
    <source>
        <dbReference type="ARBA" id="ARBA00022842"/>
    </source>
</evidence>
<dbReference type="FunFam" id="3.40.1190.10:FF:000011">
    <property type="entry name" value="Folylpolyglutamate synthase/dihydrofolate synthase"/>
    <property type="match status" value="1"/>
</dbReference>
<organism evidence="25 26">
    <name type="scientific">Echinicola pacifica</name>
    <dbReference type="NCBI Taxonomy" id="346377"/>
    <lineage>
        <taxon>Bacteria</taxon>
        <taxon>Pseudomonadati</taxon>
        <taxon>Bacteroidota</taxon>
        <taxon>Cytophagia</taxon>
        <taxon>Cytophagales</taxon>
        <taxon>Cyclobacteriaceae</taxon>
        <taxon>Echinicola</taxon>
    </lineage>
</organism>
<dbReference type="SUPFAM" id="SSF53623">
    <property type="entry name" value="MurD-like peptide ligases, catalytic domain"/>
    <property type="match status" value="1"/>
</dbReference>
<sequence length="430" mass="47658">MNYQETLDYLFNALPMFQRIGAAAFKKDLSNTIKLCDHLDQPQHKFKSIHIAGTNGKGSSSHMLAAILQEAGYKVGLYTSPHLKSFTERIKINGQEIPEQKVVDFVATNRAFLDELKPSFFEMSVGLAFQHFAEEKVDYAVVEVGMGGRLDSTNVLRPEACLITNIGLDHTQFLGDTLPLIAAEKGGIIKQDIPVIISQAQAETIEVFIRIAQERNAPIFFADTYFEITKKGLNKDTLLNDYLVDKRGEMMEVSLDLLGDYQQYNLGGLMMTVEVLQEQGLKISIPIIQSALRKAGKSTGLKGRFQQLSASPLILCDTAHNADGLRIVLNQLKGYKADKYHFILGMVNDKDIGSVLSLFPKEASYYFCQANIPRALAAEELLERAKEAGLEGEIIADVNQAIEEVSKKAKKNELIFVGGSTFVVAEIENL</sequence>
<evidence type="ECO:0000256" key="20">
    <source>
        <dbReference type="ARBA" id="ARBA00049035"/>
    </source>
</evidence>
<evidence type="ECO:0000256" key="8">
    <source>
        <dbReference type="ARBA" id="ARBA00019357"/>
    </source>
</evidence>
<dbReference type="InterPro" id="IPR013221">
    <property type="entry name" value="Mur_ligase_cen"/>
</dbReference>
<keyword evidence="13" id="KW-0460">Magnesium</keyword>
<keyword evidence="11 22" id="KW-0547">Nucleotide-binding</keyword>
<comment type="catalytic activity">
    <reaction evidence="21">
        <text>7,8-dihydropteroate + L-glutamate + ATP = 7,8-dihydrofolate + ADP + phosphate + H(+)</text>
        <dbReference type="Rhea" id="RHEA:23584"/>
        <dbReference type="ChEBI" id="CHEBI:15378"/>
        <dbReference type="ChEBI" id="CHEBI:17839"/>
        <dbReference type="ChEBI" id="CHEBI:29985"/>
        <dbReference type="ChEBI" id="CHEBI:30616"/>
        <dbReference type="ChEBI" id="CHEBI:43474"/>
        <dbReference type="ChEBI" id="CHEBI:57451"/>
        <dbReference type="ChEBI" id="CHEBI:456216"/>
        <dbReference type="EC" id="6.3.2.12"/>
    </reaction>
</comment>
<name>A0A918Q5U5_9BACT</name>
<dbReference type="GO" id="GO:0005524">
    <property type="term" value="F:ATP binding"/>
    <property type="evidence" value="ECO:0007669"/>
    <property type="project" value="UniProtKB-KW"/>
</dbReference>
<comment type="similarity">
    <text evidence="5 22">Belongs to the folylpolyglutamate synthase family.</text>
</comment>
<comment type="catalytic activity">
    <reaction evidence="20">
        <text>(6R)-5,10-methylenetetrahydrofolyl-(gamma-L-Glu)(n) + L-glutamate + ATP = (6R)-5,10-methylenetetrahydrofolyl-(gamma-L-Glu)(n+1) + ADP + phosphate + H(+)</text>
        <dbReference type="Rhea" id="RHEA:51912"/>
        <dbReference type="Rhea" id="RHEA-COMP:13257"/>
        <dbReference type="Rhea" id="RHEA-COMP:13258"/>
        <dbReference type="ChEBI" id="CHEBI:15378"/>
        <dbReference type="ChEBI" id="CHEBI:29985"/>
        <dbReference type="ChEBI" id="CHEBI:30616"/>
        <dbReference type="ChEBI" id="CHEBI:43474"/>
        <dbReference type="ChEBI" id="CHEBI:136572"/>
        <dbReference type="ChEBI" id="CHEBI:456216"/>
        <dbReference type="EC" id="6.3.2.17"/>
    </reaction>
</comment>
<evidence type="ECO:0000256" key="5">
    <source>
        <dbReference type="ARBA" id="ARBA00008276"/>
    </source>
</evidence>
<evidence type="ECO:0000256" key="9">
    <source>
        <dbReference type="ARBA" id="ARBA00022598"/>
    </source>
</evidence>
<dbReference type="Pfam" id="PF02875">
    <property type="entry name" value="Mur_ligase_C"/>
    <property type="match status" value="1"/>
</dbReference>
<comment type="pathway">
    <text evidence="3">Cofactor biosynthesis; tetrahydrofolate biosynthesis; 7,8-dihydrofolate from 2-amino-4-hydroxy-6-hydroxymethyl-7,8-dihydropteridine diphosphate and 4-aminobenzoate: step 2/2.</text>
</comment>
<dbReference type="RefSeq" id="WP_026236062.1">
    <property type="nucleotide sequence ID" value="NZ_BMWX01000004.1"/>
</dbReference>